<keyword evidence="2" id="KW-1185">Reference proteome</keyword>
<dbReference type="RefSeq" id="WP_381831826.1">
    <property type="nucleotide sequence ID" value="NZ_JBHTCF010000008.1"/>
</dbReference>
<proteinExistence type="predicted"/>
<gene>
    <name evidence="1" type="ORF">ACFQVC_19830</name>
</gene>
<reference evidence="2" key="1">
    <citation type="journal article" date="2019" name="Int. J. Syst. Evol. Microbiol.">
        <title>The Global Catalogue of Microorganisms (GCM) 10K type strain sequencing project: providing services to taxonomists for standard genome sequencing and annotation.</title>
        <authorList>
            <consortium name="The Broad Institute Genomics Platform"/>
            <consortium name="The Broad Institute Genome Sequencing Center for Infectious Disease"/>
            <person name="Wu L."/>
            <person name="Ma J."/>
        </authorList>
    </citation>
    <scope>NUCLEOTIDE SEQUENCE [LARGE SCALE GENOMIC DNA]</scope>
    <source>
        <strain evidence="2">SYNS20</strain>
    </source>
</reference>
<evidence type="ECO:0000313" key="2">
    <source>
        <dbReference type="Proteomes" id="UP001596523"/>
    </source>
</evidence>
<name>A0ABW2JKQ7_9ACTN</name>
<comment type="caution">
    <text evidence="1">The sequence shown here is derived from an EMBL/GenBank/DDBJ whole genome shotgun (WGS) entry which is preliminary data.</text>
</comment>
<dbReference type="EMBL" id="JBHTCF010000008">
    <property type="protein sequence ID" value="MFC7306463.1"/>
    <property type="molecule type" value="Genomic_DNA"/>
</dbReference>
<dbReference type="Proteomes" id="UP001596523">
    <property type="component" value="Unassembled WGS sequence"/>
</dbReference>
<protein>
    <submittedName>
        <fullName evidence="1">Uncharacterized protein</fullName>
    </submittedName>
</protein>
<accession>A0ABW2JKQ7</accession>
<sequence>MAVNYIFDFLKGWWGDEVFRPVTVRTSIPSLTARWHGGSPISSQRTLEYAGFGGKYQVDYDWRMFN</sequence>
<evidence type="ECO:0000313" key="1">
    <source>
        <dbReference type="EMBL" id="MFC7306463.1"/>
    </source>
</evidence>
<organism evidence="1 2">
    <name type="scientific">Streptomyces monticola</name>
    <dbReference type="NCBI Taxonomy" id="2666263"/>
    <lineage>
        <taxon>Bacteria</taxon>
        <taxon>Bacillati</taxon>
        <taxon>Actinomycetota</taxon>
        <taxon>Actinomycetes</taxon>
        <taxon>Kitasatosporales</taxon>
        <taxon>Streptomycetaceae</taxon>
        <taxon>Streptomyces</taxon>
    </lineage>
</organism>